<name>A0A1W2H8I6_9BACT</name>
<sequence length="144" mass="16569">MLEPKKNEELIKDLLKRTEGQDFDFKLHVNDPQKLAKTLTAFANTNGGTLVIGVSDNKRLIGVDVEEEKYMVEKSINEFCIPPVDVEYQNFETESVKDSEAKKELNILIVRVKKSDKIHFQKNNKGVLTLYKRVFDRTLPVKSN</sequence>
<accession>A0A1W2H8I6</accession>
<dbReference type="Proteomes" id="UP000192333">
    <property type="component" value="Chromosome I"/>
</dbReference>
<evidence type="ECO:0000259" key="1">
    <source>
        <dbReference type="Pfam" id="PF04326"/>
    </source>
</evidence>
<dbReference type="PANTHER" id="PTHR30595:SF6">
    <property type="entry name" value="SCHLAFEN ALBA-2 DOMAIN-CONTAINING PROTEIN"/>
    <property type="match status" value="1"/>
</dbReference>
<dbReference type="OrthoDB" id="9810282at2"/>
<dbReference type="EMBL" id="LT838813">
    <property type="protein sequence ID" value="SMD45190.1"/>
    <property type="molecule type" value="Genomic_DNA"/>
</dbReference>
<organism evidence="2 3">
    <name type="scientific">Aquiflexum balticum DSM 16537</name>
    <dbReference type="NCBI Taxonomy" id="758820"/>
    <lineage>
        <taxon>Bacteria</taxon>
        <taxon>Pseudomonadati</taxon>
        <taxon>Bacteroidota</taxon>
        <taxon>Cytophagia</taxon>
        <taxon>Cytophagales</taxon>
        <taxon>Cyclobacteriaceae</taxon>
        <taxon>Aquiflexum</taxon>
    </lineage>
</organism>
<protein>
    <submittedName>
        <fullName evidence="2">Predicted transcriptional regulator containing an HTH domain and an uncharacterized domain shared with the mammalian protein Schlafen</fullName>
    </submittedName>
</protein>
<dbReference type="AlphaFoldDB" id="A0A1W2H8I6"/>
<evidence type="ECO:0000313" key="3">
    <source>
        <dbReference type="Proteomes" id="UP000192333"/>
    </source>
</evidence>
<dbReference type="InterPro" id="IPR038461">
    <property type="entry name" value="Schlafen_AlbA_2_dom_sf"/>
</dbReference>
<dbReference type="InterPro" id="IPR007421">
    <property type="entry name" value="Schlafen_AlbA_2_dom"/>
</dbReference>
<keyword evidence="3" id="KW-1185">Reference proteome</keyword>
<dbReference type="Gene3D" id="3.30.950.30">
    <property type="entry name" value="Schlafen, AAA domain"/>
    <property type="match status" value="1"/>
</dbReference>
<evidence type="ECO:0000313" key="2">
    <source>
        <dbReference type="EMBL" id="SMD45190.1"/>
    </source>
</evidence>
<proteinExistence type="predicted"/>
<reference evidence="3" key="1">
    <citation type="submission" date="2017-04" db="EMBL/GenBank/DDBJ databases">
        <authorList>
            <person name="Varghese N."/>
            <person name="Submissions S."/>
        </authorList>
    </citation>
    <scope>NUCLEOTIDE SEQUENCE [LARGE SCALE GENOMIC DNA]</scope>
    <source>
        <strain evidence="3">DSM 16537</strain>
    </source>
</reference>
<dbReference type="PANTHER" id="PTHR30595">
    <property type="entry name" value="GLPR-RELATED TRANSCRIPTIONAL REPRESSOR"/>
    <property type="match status" value="1"/>
</dbReference>
<dbReference type="Pfam" id="PF04326">
    <property type="entry name" value="SLFN_AlbA_2"/>
    <property type="match status" value="1"/>
</dbReference>
<feature type="domain" description="Schlafen AlbA-2" evidence="1">
    <location>
        <begin position="19"/>
        <end position="138"/>
    </location>
</feature>
<dbReference type="RefSeq" id="WP_084121934.1">
    <property type="nucleotide sequence ID" value="NZ_LT838813.1"/>
</dbReference>
<dbReference type="STRING" id="758820.SAMN00777080_3835"/>
<gene>
    <name evidence="2" type="ORF">SAMN00777080_3835</name>
</gene>